<dbReference type="InParanoid" id="T1HLV5"/>
<dbReference type="GO" id="GO:0006241">
    <property type="term" value="P:CTP biosynthetic process"/>
    <property type="evidence" value="ECO:0007669"/>
    <property type="project" value="InterPro"/>
</dbReference>
<dbReference type="VEuPathDB" id="VectorBase:RPRC005029"/>
<feature type="binding site" evidence="8">
    <location>
        <position position="66"/>
    </location>
    <ligand>
        <name>ATP</name>
        <dbReference type="ChEBI" id="CHEBI:30616"/>
    </ligand>
</feature>
<feature type="binding site" evidence="8">
    <location>
        <position position="124"/>
    </location>
    <ligand>
        <name>ATP</name>
        <dbReference type="ChEBI" id="CHEBI:30616"/>
    </ligand>
</feature>
<evidence type="ECO:0000256" key="3">
    <source>
        <dbReference type="ARBA" id="ARBA00022723"/>
    </source>
</evidence>
<keyword evidence="3" id="KW-0479">Metal-binding</keyword>
<organism evidence="11 12">
    <name type="scientific">Rhodnius prolixus</name>
    <name type="common">Triatomid bug</name>
    <dbReference type="NCBI Taxonomy" id="13249"/>
    <lineage>
        <taxon>Eukaryota</taxon>
        <taxon>Metazoa</taxon>
        <taxon>Ecdysozoa</taxon>
        <taxon>Arthropoda</taxon>
        <taxon>Hexapoda</taxon>
        <taxon>Insecta</taxon>
        <taxon>Pterygota</taxon>
        <taxon>Neoptera</taxon>
        <taxon>Paraneoptera</taxon>
        <taxon>Hemiptera</taxon>
        <taxon>Heteroptera</taxon>
        <taxon>Panheteroptera</taxon>
        <taxon>Cimicomorpha</taxon>
        <taxon>Reduviidae</taxon>
        <taxon>Triatominae</taxon>
        <taxon>Rhodnius</taxon>
    </lineage>
</organism>
<feature type="binding site" evidence="8">
    <location>
        <position position="100"/>
    </location>
    <ligand>
        <name>ATP</name>
        <dbReference type="ChEBI" id="CHEBI:30616"/>
    </ligand>
</feature>
<dbReference type="GO" id="GO:0006183">
    <property type="term" value="P:GTP biosynthetic process"/>
    <property type="evidence" value="ECO:0007669"/>
    <property type="project" value="InterPro"/>
</dbReference>
<protein>
    <submittedName>
        <fullName evidence="11">NDK domain-containing protein</fullName>
    </submittedName>
</protein>
<name>T1HLV5_RHOPR</name>
<dbReference type="PROSITE" id="PS51374">
    <property type="entry name" value="NDPK_LIKE"/>
    <property type="match status" value="1"/>
</dbReference>
<dbReference type="InterPro" id="IPR036850">
    <property type="entry name" value="NDK-like_dom_sf"/>
</dbReference>
<evidence type="ECO:0000256" key="7">
    <source>
        <dbReference type="ARBA" id="ARBA00022842"/>
    </source>
</evidence>
<dbReference type="InterPro" id="IPR001564">
    <property type="entry name" value="Nucleoside_diP_kinase"/>
</dbReference>
<evidence type="ECO:0000259" key="10">
    <source>
        <dbReference type="SMART" id="SM00562"/>
    </source>
</evidence>
<evidence type="ECO:0000256" key="4">
    <source>
        <dbReference type="ARBA" id="ARBA00022741"/>
    </source>
</evidence>
<evidence type="ECO:0000313" key="11">
    <source>
        <dbReference type="EnsemblMetazoa" id="RPRC005029-PA"/>
    </source>
</evidence>
<feature type="binding site" evidence="8">
    <location>
        <position position="94"/>
    </location>
    <ligand>
        <name>ATP</name>
        <dbReference type="ChEBI" id="CHEBI:30616"/>
    </ligand>
</feature>
<evidence type="ECO:0000256" key="1">
    <source>
        <dbReference type="ARBA" id="ARBA00001946"/>
    </source>
</evidence>
<accession>T1HLV5</accession>
<feature type="domain" description="Nucleoside diphosphate kinase-like" evidence="10">
    <location>
        <begin position="9"/>
        <end position="150"/>
    </location>
</feature>
<comment type="cofactor">
    <cofactor evidence="1">
        <name>Mg(2+)</name>
        <dbReference type="ChEBI" id="CHEBI:18420"/>
    </cofactor>
</comment>
<keyword evidence="4" id="KW-0547">Nucleotide-binding</keyword>
<proteinExistence type="inferred from homology"/>
<feature type="binding site" evidence="8">
    <location>
        <position position="17"/>
    </location>
    <ligand>
        <name>ATP</name>
        <dbReference type="ChEBI" id="CHEBI:30616"/>
    </ligand>
</feature>
<sequence length="187" mass="21427">MQFVTSKSLELTLALIKPHAVKSPSVVESIKNEILKNKFYILRYKRCLLNVELASCMYKIHEGKPFYPRLIGHMTSGPLESFLLARENCITKWRHMMGITRACEAHIEDPSSIRGQYGLSNTRNATHGSDSSQSAEKECSVFFPDFSTTEWYKNEEIYFRNGYVKFDENQFVHVKDVGAASLVVSFQ</sequence>
<evidence type="ECO:0000256" key="6">
    <source>
        <dbReference type="ARBA" id="ARBA00022840"/>
    </source>
</evidence>
<keyword evidence="7" id="KW-0460">Magnesium</keyword>
<evidence type="ECO:0000256" key="9">
    <source>
        <dbReference type="RuleBase" id="RU004011"/>
    </source>
</evidence>
<dbReference type="GO" id="GO:0046872">
    <property type="term" value="F:metal ion binding"/>
    <property type="evidence" value="ECO:0007669"/>
    <property type="project" value="UniProtKB-KW"/>
</dbReference>
<dbReference type="SUPFAM" id="SSF54919">
    <property type="entry name" value="Nucleoside diphosphate kinase, NDK"/>
    <property type="match status" value="1"/>
</dbReference>
<dbReference type="EMBL" id="ACPB03014790">
    <property type="status" value="NOT_ANNOTATED_CDS"/>
    <property type="molecule type" value="Genomic_DNA"/>
</dbReference>
<feature type="active site" description="Pros-phosphohistidine intermediate" evidence="8">
    <location>
        <position position="127"/>
    </location>
</feature>
<evidence type="ECO:0000256" key="8">
    <source>
        <dbReference type="PROSITE-ProRule" id="PRU00706"/>
    </source>
</evidence>
<dbReference type="Proteomes" id="UP000015103">
    <property type="component" value="Unassembled WGS sequence"/>
</dbReference>
<keyword evidence="5" id="KW-0418">Kinase</keyword>
<dbReference type="Pfam" id="PF00334">
    <property type="entry name" value="NDK"/>
    <property type="match status" value="1"/>
</dbReference>
<dbReference type="GO" id="GO:0006228">
    <property type="term" value="P:UTP biosynthetic process"/>
    <property type="evidence" value="ECO:0007669"/>
    <property type="project" value="InterPro"/>
</dbReference>
<dbReference type="GO" id="GO:0004550">
    <property type="term" value="F:nucleoside diphosphate kinase activity"/>
    <property type="evidence" value="ECO:0007669"/>
    <property type="project" value="InterPro"/>
</dbReference>
<dbReference type="EnsemblMetazoa" id="RPRC005029-RA">
    <property type="protein sequence ID" value="RPRC005029-PA"/>
    <property type="gene ID" value="RPRC005029"/>
</dbReference>
<dbReference type="GeneID" id="141458468"/>
<feature type="binding site" evidence="8">
    <location>
        <position position="114"/>
    </location>
    <ligand>
        <name>ATP</name>
        <dbReference type="ChEBI" id="CHEBI:30616"/>
    </ligand>
</feature>
<dbReference type="GO" id="GO:0005524">
    <property type="term" value="F:ATP binding"/>
    <property type="evidence" value="ECO:0007669"/>
    <property type="project" value="UniProtKB-KW"/>
</dbReference>
<keyword evidence="2" id="KW-0808">Transferase</keyword>
<dbReference type="STRING" id="13249.T1HLV5"/>
<dbReference type="FunCoup" id="T1HLV5">
    <property type="interactions" value="1494"/>
</dbReference>
<dbReference type="eggNOG" id="KOG0888">
    <property type="taxonomic scope" value="Eukaryota"/>
</dbReference>
<dbReference type="PANTHER" id="PTHR46956:SF1">
    <property type="entry name" value="NUCLEOSIDE DIPHOSPHATE KINASE 6"/>
    <property type="match status" value="1"/>
</dbReference>
<keyword evidence="6" id="KW-0067">ATP-binding</keyword>
<dbReference type="RefSeq" id="XP_073992568.1">
    <property type="nucleotide sequence ID" value="XM_074136467.1"/>
</dbReference>
<dbReference type="OMA" id="WRKEECQ"/>
<dbReference type="PANTHER" id="PTHR46956">
    <property type="entry name" value="NUCLEOSIDE DIPHOSPHATE KINASE 6"/>
    <property type="match status" value="1"/>
</dbReference>
<keyword evidence="12" id="KW-1185">Reference proteome</keyword>
<evidence type="ECO:0000313" key="12">
    <source>
        <dbReference type="Proteomes" id="UP000015103"/>
    </source>
</evidence>
<dbReference type="InterPro" id="IPR037994">
    <property type="entry name" value="NDPk6"/>
</dbReference>
<evidence type="ECO:0000256" key="2">
    <source>
        <dbReference type="ARBA" id="ARBA00022679"/>
    </source>
</evidence>
<reference evidence="11" key="1">
    <citation type="submission" date="2015-05" db="UniProtKB">
        <authorList>
            <consortium name="EnsemblMetazoa"/>
        </authorList>
    </citation>
    <scope>IDENTIFICATION</scope>
</reference>
<dbReference type="PRINTS" id="PR01243">
    <property type="entry name" value="NUCDPKINASE"/>
</dbReference>
<dbReference type="HOGENOM" id="CLU_060216_8_0_1"/>
<dbReference type="InterPro" id="IPR034907">
    <property type="entry name" value="NDK-like_dom"/>
</dbReference>
<dbReference type="AlphaFoldDB" id="T1HLV5"/>
<evidence type="ECO:0000256" key="5">
    <source>
        <dbReference type="ARBA" id="ARBA00022777"/>
    </source>
</evidence>
<dbReference type="Gene3D" id="3.30.70.141">
    <property type="entry name" value="Nucleoside diphosphate kinase-like domain"/>
    <property type="match status" value="1"/>
</dbReference>
<comment type="similarity">
    <text evidence="8 9">Belongs to the NDK family.</text>
</comment>
<dbReference type="SMART" id="SM00562">
    <property type="entry name" value="NDK"/>
    <property type="match status" value="1"/>
</dbReference>